<evidence type="ECO:0000313" key="2">
    <source>
        <dbReference type="EMBL" id="NDV61957.1"/>
    </source>
</evidence>
<accession>A0A6B2M1J8</accession>
<dbReference type="PANTHER" id="PTHR18640">
    <property type="entry name" value="SOLUTE CARRIER FAMILY 10 MEMBER 7"/>
    <property type="match status" value="1"/>
</dbReference>
<dbReference type="Pfam" id="PF13593">
    <property type="entry name" value="SBF_like"/>
    <property type="match status" value="1"/>
</dbReference>
<gene>
    <name evidence="2" type="ORF">G0Q06_05795</name>
</gene>
<dbReference type="Gene3D" id="1.20.1530.20">
    <property type="match status" value="1"/>
</dbReference>
<keyword evidence="3" id="KW-1185">Reference proteome</keyword>
<sequence length="332" mass="35522">MGTLVQLLRKNGFILALLGAVVVAFLIPQAGAPDGPLHAGLLSKAGVMVIFFLQGLSLKTRQLAHGLRDLRIHGFVQAWIFLLSPIVLISAGLAMRALSINELAGGFFYLALIPTTISSAVAFTSAANGNVAAAIFNTTLSNVIGVFWVPTGCLLVFSTGGGFQGELIGPLLLKLAWLILLPLIAGQLIRPLVYQRDWFGRISPGFKLINHGIILFIVFTAFSKSVLNDIWSHVAPASIVILLMLTLLSVLMIHGAVWISSGWFFKSSSDRNAALFCGSQKTLAAGAPMAVAIFATNGHLGDVNLSLILLPLLCYHPMQLFLAAFLLPRLTR</sequence>
<feature type="transmembrane region" description="Helical" evidence="1">
    <location>
        <begin position="205"/>
        <end position="222"/>
    </location>
</feature>
<reference evidence="2 3" key="1">
    <citation type="submission" date="2020-02" db="EMBL/GenBank/DDBJ databases">
        <title>Albibacoteraceae fam. nov., the first described family within the subdivision 4 Verrucomicrobia.</title>
        <authorList>
            <person name="Xi F."/>
        </authorList>
    </citation>
    <scope>NUCLEOTIDE SEQUENCE [LARGE SCALE GENOMIC DNA]</scope>
    <source>
        <strain evidence="2 3">CK1056</strain>
    </source>
</reference>
<dbReference type="RefSeq" id="WP_163963424.1">
    <property type="nucleotide sequence ID" value="NZ_JAAGNX010000002.1"/>
</dbReference>
<dbReference type="InterPro" id="IPR016833">
    <property type="entry name" value="Put_Na-Bile_cotransptr"/>
</dbReference>
<proteinExistence type="predicted"/>
<organism evidence="2 3">
    <name type="scientific">Oceanipulchritudo coccoides</name>
    <dbReference type="NCBI Taxonomy" id="2706888"/>
    <lineage>
        <taxon>Bacteria</taxon>
        <taxon>Pseudomonadati</taxon>
        <taxon>Verrucomicrobiota</taxon>
        <taxon>Opitutia</taxon>
        <taxon>Puniceicoccales</taxon>
        <taxon>Oceanipulchritudinaceae</taxon>
        <taxon>Oceanipulchritudo</taxon>
    </lineage>
</organism>
<dbReference type="AlphaFoldDB" id="A0A6B2M1J8"/>
<name>A0A6B2M1J8_9BACT</name>
<dbReference type="GO" id="GO:0005886">
    <property type="term" value="C:plasma membrane"/>
    <property type="evidence" value="ECO:0007669"/>
    <property type="project" value="TreeGrafter"/>
</dbReference>
<evidence type="ECO:0000313" key="3">
    <source>
        <dbReference type="Proteomes" id="UP000478417"/>
    </source>
</evidence>
<protein>
    <submittedName>
        <fullName evidence="2">Bile acid:sodium symporter</fullName>
    </submittedName>
</protein>
<dbReference type="PIRSF" id="PIRSF026166">
    <property type="entry name" value="UCP026166"/>
    <property type="match status" value="1"/>
</dbReference>
<feature type="transmembrane region" description="Helical" evidence="1">
    <location>
        <begin position="70"/>
        <end position="95"/>
    </location>
</feature>
<keyword evidence="1" id="KW-0472">Membrane</keyword>
<dbReference type="PANTHER" id="PTHR18640:SF5">
    <property type="entry name" value="SODIUM_BILE ACID COTRANSPORTER 7"/>
    <property type="match status" value="1"/>
</dbReference>
<feature type="transmembrane region" description="Helical" evidence="1">
    <location>
        <begin position="273"/>
        <end position="295"/>
    </location>
</feature>
<feature type="transmembrane region" description="Helical" evidence="1">
    <location>
        <begin position="139"/>
        <end position="163"/>
    </location>
</feature>
<feature type="transmembrane region" description="Helical" evidence="1">
    <location>
        <begin position="234"/>
        <end position="261"/>
    </location>
</feature>
<feature type="transmembrane region" description="Helical" evidence="1">
    <location>
        <begin position="12"/>
        <end position="31"/>
    </location>
</feature>
<dbReference type="EMBL" id="JAAGNX010000002">
    <property type="protein sequence ID" value="NDV61957.1"/>
    <property type="molecule type" value="Genomic_DNA"/>
</dbReference>
<feature type="transmembrane region" description="Helical" evidence="1">
    <location>
        <begin position="175"/>
        <end position="193"/>
    </location>
</feature>
<feature type="transmembrane region" description="Helical" evidence="1">
    <location>
        <begin position="107"/>
        <end position="127"/>
    </location>
</feature>
<dbReference type="InterPro" id="IPR038770">
    <property type="entry name" value="Na+/solute_symporter_sf"/>
</dbReference>
<feature type="transmembrane region" description="Helical" evidence="1">
    <location>
        <begin position="37"/>
        <end position="58"/>
    </location>
</feature>
<comment type="caution">
    <text evidence="2">The sequence shown here is derived from an EMBL/GenBank/DDBJ whole genome shotgun (WGS) entry which is preliminary data.</text>
</comment>
<evidence type="ECO:0000256" key="1">
    <source>
        <dbReference type="SAM" id="Phobius"/>
    </source>
</evidence>
<dbReference type="Proteomes" id="UP000478417">
    <property type="component" value="Unassembled WGS sequence"/>
</dbReference>
<keyword evidence="1" id="KW-0812">Transmembrane</keyword>
<keyword evidence="1" id="KW-1133">Transmembrane helix</keyword>
<feature type="transmembrane region" description="Helical" evidence="1">
    <location>
        <begin position="307"/>
        <end position="327"/>
    </location>
</feature>